<keyword evidence="3" id="KW-1185">Reference proteome</keyword>
<dbReference type="Gene3D" id="3.10.620.30">
    <property type="match status" value="1"/>
</dbReference>
<reference evidence="2 3" key="1">
    <citation type="submission" date="2019-12" db="EMBL/GenBank/DDBJ databases">
        <authorList>
            <person name="Kim Y.S."/>
        </authorList>
    </citation>
    <scope>NUCLEOTIDE SEQUENCE [LARGE SCALE GENOMIC DNA]</scope>
    <source>
        <strain evidence="2 3">GA093</strain>
    </source>
</reference>
<sequence>MKKITYLFILFFTISIHAQNQTFYRLIEHVEKTPESEAKDIGTLSKYLAKGAKTKKELVQLIYYWIALNIEYDTEAFQNNTTGDVSAATTFLNKKTVCSGYANLFKEICNHSKIKCDVINGYAKGNGYKGGFLEQTNHTWNVVKMDDKWEFIDVTWGAGECYEDMNGKLTFKKKLCPRYLLESPEDFILEHLPENPEWQLLEEQITMDYFFSKEMELKRLDKNGILIN</sequence>
<gene>
    <name evidence="2" type="ORF">GON26_19005</name>
</gene>
<accession>A0A6I4NPW8</accession>
<organism evidence="2 3">
    <name type="scientific">Flavobacterium hydrocarbonoxydans</name>
    <dbReference type="NCBI Taxonomy" id="2683249"/>
    <lineage>
        <taxon>Bacteria</taxon>
        <taxon>Pseudomonadati</taxon>
        <taxon>Bacteroidota</taxon>
        <taxon>Flavobacteriia</taxon>
        <taxon>Flavobacteriales</taxon>
        <taxon>Flavobacteriaceae</taxon>
        <taxon>Flavobacterium</taxon>
    </lineage>
</organism>
<comment type="caution">
    <text evidence="2">The sequence shown here is derived from an EMBL/GenBank/DDBJ whole genome shotgun (WGS) entry which is preliminary data.</text>
</comment>
<dbReference type="GO" id="GO:0005737">
    <property type="term" value="C:cytoplasm"/>
    <property type="evidence" value="ECO:0007669"/>
    <property type="project" value="TreeGrafter"/>
</dbReference>
<dbReference type="SMART" id="SM00460">
    <property type="entry name" value="TGc"/>
    <property type="match status" value="1"/>
</dbReference>
<dbReference type="Pfam" id="PF01841">
    <property type="entry name" value="Transglut_core"/>
    <property type="match status" value="1"/>
</dbReference>
<protein>
    <recommendedName>
        <fullName evidence="1">Transglutaminase-like domain-containing protein</fullName>
    </recommendedName>
</protein>
<evidence type="ECO:0000313" key="2">
    <source>
        <dbReference type="EMBL" id="MWB96458.1"/>
    </source>
</evidence>
<dbReference type="InterPro" id="IPR002931">
    <property type="entry name" value="Transglutaminase-like"/>
</dbReference>
<dbReference type="InterPro" id="IPR052557">
    <property type="entry name" value="CAP/Cytokinesis_protein"/>
</dbReference>
<dbReference type="AlphaFoldDB" id="A0A6I4NPW8"/>
<evidence type="ECO:0000313" key="3">
    <source>
        <dbReference type="Proteomes" id="UP000471501"/>
    </source>
</evidence>
<proteinExistence type="predicted"/>
<evidence type="ECO:0000259" key="1">
    <source>
        <dbReference type="SMART" id="SM00460"/>
    </source>
</evidence>
<dbReference type="SUPFAM" id="SSF54001">
    <property type="entry name" value="Cysteine proteinases"/>
    <property type="match status" value="1"/>
</dbReference>
<dbReference type="PANTHER" id="PTHR46333:SF2">
    <property type="entry name" value="CYTOKINESIS PROTEIN 3"/>
    <property type="match status" value="1"/>
</dbReference>
<dbReference type="Proteomes" id="UP000471501">
    <property type="component" value="Unassembled WGS sequence"/>
</dbReference>
<dbReference type="EMBL" id="WSTB01000013">
    <property type="protein sequence ID" value="MWB96458.1"/>
    <property type="molecule type" value="Genomic_DNA"/>
</dbReference>
<feature type="domain" description="Transglutaminase-like" evidence="1">
    <location>
        <begin position="90"/>
        <end position="156"/>
    </location>
</feature>
<dbReference type="PANTHER" id="PTHR46333">
    <property type="entry name" value="CYTOKINESIS PROTEIN 3"/>
    <property type="match status" value="1"/>
</dbReference>
<name>A0A6I4NPW8_9FLAO</name>
<dbReference type="InterPro" id="IPR038765">
    <property type="entry name" value="Papain-like_cys_pep_sf"/>
</dbReference>
<dbReference type="RefSeq" id="WP_160376352.1">
    <property type="nucleotide sequence ID" value="NZ_WSTB01000013.1"/>
</dbReference>